<evidence type="ECO:0000259" key="3">
    <source>
        <dbReference type="SMART" id="SM00978"/>
    </source>
</evidence>
<name>A0A3Q8XRK7_9HYPH</name>
<feature type="compositionally biased region" description="Polar residues" evidence="1">
    <location>
        <begin position="42"/>
        <end position="57"/>
    </location>
</feature>
<dbReference type="KEGG" id="abaw:D5400_07200"/>
<keyword evidence="5" id="KW-1185">Reference proteome</keyword>
<dbReference type="SMART" id="SM00978">
    <property type="entry name" value="Tim44"/>
    <property type="match status" value="1"/>
</dbReference>
<feature type="compositionally biased region" description="Low complexity" evidence="1">
    <location>
        <begin position="64"/>
        <end position="85"/>
    </location>
</feature>
<proteinExistence type="predicted"/>
<evidence type="ECO:0000313" key="5">
    <source>
        <dbReference type="Proteomes" id="UP000268192"/>
    </source>
</evidence>
<feature type="transmembrane region" description="Helical" evidence="2">
    <location>
        <begin position="6"/>
        <end position="27"/>
    </location>
</feature>
<feature type="domain" description="Tim44-like" evidence="3">
    <location>
        <begin position="190"/>
        <end position="332"/>
    </location>
</feature>
<keyword evidence="2" id="KW-1133">Transmembrane helix</keyword>
<evidence type="ECO:0000256" key="1">
    <source>
        <dbReference type="SAM" id="MobiDB-lite"/>
    </source>
</evidence>
<dbReference type="InterPro" id="IPR032710">
    <property type="entry name" value="NTF2-like_dom_sf"/>
</dbReference>
<feature type="region of interest" description="Disordered" evidence="1">
    <location>
        <begin position="150"/>
        <end position="179"/>
    </location>
</feature>
<protein>
    <recommendedName>
        <fullName evidence="3">Tim44-like domain-containing protein</fullName>
    </recommendedName>
</protein>
<dbReference type="PANTHER" id="PTHR41542:SF1">
    <property type="entry name" value="BLL5807 PROTEIN"/>
    <property type="match status" value="1"/>
</dbReference>
<dbReference type="OrthoDB" id="9780873at2"/>
<dbReference type="Proteomes" id="UP000268192">
    <property type="component" value="Chromosome"/>
</dbReference>
<sequence length="335" mass="35589">MHLGRFRFFALLSAAFIAMALVSVDFAEARRGGSFGSRGFRTQQSAPPTRTAPNQTGPVERSMTPAPSTAPRQQQTAAQQQQRPGMFGGLGGGLMRGILIGGLFGMLLGYGFGGLAGALGFLVQLLLIGGLVWLAMAFFRSRRQPAVAGGARTQASAGGPGFGHSSMRDAAPQSSPKASAAGFTVPRIGGGAAAAAPQMTDIAVDQEDLDMFERRLGEVQRAFADEDHAALRRLSTPEMVSYFSEELADNAKRGVRNEVTGVKLLQADIAEAWNEGEDDYATAAFRYEATDVLRDRTTRALAGGVDEPTETVELWTFVRRNGGDWKLSAIQEAAA</sequence>
<evidence type="ECO:0000256" key="2">
    <source>
        <dbReference type="SAM" id="Phobius"/>
    </source>
</evidence>
<organism evidence="4 5">
    <name type="scientific">Georhizobium profundi</name>
    <dbReference type="NCBI Taxonomy" id="2341112"/>
    <lineage>
        <taxon>Bacteria</taxon>
        <taxon>Pseudomonadati</taxon>
        <taxon>Pseudomonadota</taxon>
        <taxon>Alphaproteobacteria</taxon>
        <taxon>Hyphomicrobiales</taxon>
        <taxon>Rhizobiaceae</taxon>
        <taxon>Georhizobium</taxon>
    </lineage>
</organism>
<accession>A0A3Q8XRK7</accession>
<dbReference type="InterPro" id="IPR007379">
    <property type="entry name" value="Tim44-like_dom"/>
</dbReference>
<keyword evidence="2" id="KW-0472">Membrane</keyword>
<reference evidence="4 5" key="1">
    <citation type="submission" date="2018-09" db="EMBL/GenBank/DDBJ databases">
        <title>Marinorhizobium profundi gen. nov., sp. nov., isolated from a deep-sea sediment sample from the New Britain Trench and proposal of Marinorhizobiaceae fam. nov. in the order Rhizobiales of the class Alphaproteobacteria.</title>
        <authorList>
            <person name="Cao J."/>
        </authorList>
    </citation>
    <scope>NUCLEOTIDE SEQUENCE [LARGE SCALE GENOMIC DNA]</scope>
    <source>
        <strain evidence="4 5">WS11</strain>
    </source>
</reference>
<feature type="transmembrane region" description="Helical" evidence="2">
    <location>
        <begin position="118"/>
        <end position="139"/>
    </location>
</feature>
<dbReference type="Pfam" id="PF04280">
    <property type="entry name" value="Tim44"/>
    <property type="match status" value="1"/>
</dbReference>
<feature type="compositionally biased region" description="Low complexity" evidence="1">
    <location>
        <begin position="170"/>
        <end position="179"/>
    </location>
</feature>
<dbReference type="EMBL" id="CP032509">
    <property type="protein sequence ID" value="AZN73642.1"/>
    <property type="molecule type" value="Genomic_DNA"/>
</dbReference>
<dbReference type="Gene3D" id="3.10.450.240">
    <property type="match status" value="1"/>
</dbReference>
<dbReference type="SUPFAM" id="SSF54427">
    <property type="entry name" value="NTF2-like"/>
    <property type="match status" value="1"/>
</dbReference>
<feature type="region of interest" description="Disordered" evidence="1">
    <location>
        <begin position="37"/>
        <end position="85"/>
    </location>
</feature>
<feature type="transmembrane region" description="Helical" evidence="2">
    <location>
        <begin position="93"/>
        <end position="112"/>
    </location>
</feature>
<gene>
    <name evidence="4" type="ORF">D5400_07200</name>
</gene>
<keyword evidence="2" id="KW-0812">Transmembrane</keyword>
<evidence type="ECO:0000313" key="4">
    <source>
        <dbReference type="EMBL" id="AZN73642.1"/>
    </source>
</evidence>
<dbReference type="AlphaFoldDB" id="A0A3Q8XRK7"/>
<dbReference type="PANTHER" id="PTHR41542">
    <property type="entry name" value="BLL5807 PROTEIN"/>
    <property type="match status" value="1"/>
</dbReference>